<feature type="compositionally biased region" description="Basic residues" evidence="1">
    <location>
        <begin position="475"/>
        <end position="490"/>
    </location>
</feature>
<sequence>MSESSFHSSTSSSWIKSTSMNNLVNPSMSTSTASSTSERWRHSAQRRQQSQQERMRQLQDLEQQVADAATWNKRRTDLVTPPQQRARHLEDAKERFLDSPPAERDPRKSIDLRDASLEDLESLIAASAKRLANHRLKRMSELGRPLTEHGNGISDLLDADDADIRRTDKRQVFMDDPPPQPSLSKRSSSTHHKNVLERFDPLNAAADERLGKTTAASQAPMLIPAQSHLRSMGEAKERRRPSHLNVDLLHSSSSPQQNQAQPVHSDSSPKTPTRLPTPRTNSSSALPRFSLPAGPSASSTTSSRRMRTFSSVSKETELWMASKGKPSYSSTRLVDSQRTQLPRTPTREEPSFASSTASSLRKSTSGMNVASRPTRTRTVSLMSASTPMHPKARKEVAEFDPLVETPKRTAPRARVVSMTTGAAKEHTPLDLSSIRRTRMSQSNLKPKAATNANANGSGSGPRESQSMSTASSSSGRKRGKVRKKKKREKNRQREKERDIKRRR</sequence>
<feature type="region of interest" description="Disordered" evidence="1">
    <location>
        <begin position="1"/>
        <end position="110"/>
    </location>
</feature>
<protein>
    <submittedName>
        <fullName evidence="2">Uncharacterized protein</fullName>
    </submittedName>
</protein>
<name>A0A1X2HJB2_SYNRA</name>
<feature type="compositionally biased region" description="Low complexity" evidence="1">
    <location>
        <begin position="251"/>
        <end position="284"/>
    </location>
</feature>
<feature type="region of interest" description="Disordered" evidence="1">
    <location>
        <begin position="170"/>
        <end position="192"/>
    </location>
</feature>
<feature type="compositionally biased region" description="Low complexity" evidence="1">
    <location>
        <begin position="296"/>
        <end position="313"/>
    </location>
</feature>
<dbReference type="OrthoDB" id="2291098at2759"/>
<feature type="compositionally biased region" description="Low complexity" evidence="1">
    <location>
        <begin position="27"/>
        <end position="37"/>
    </location>
</feature>
<feature type="compositionally biased region" description="Low complexity" evidence="1">
    <location>
        <begin position="351"/>
        <end position="365"/>
    </location>
</feature>
<evidence type="ECO:0000256" key="1">
    <source>
        <dbReference type="SAM" id="MobiDB-lite"/>
    </source>
</evidence>
<feature type="compositionally biased region" description="Polar residues" evidence="1">
    <location>
        <begin position="327"/>
        <end position="343"/>
    </location>
</feature>
<comment type="caution">
    <text evidence="2">The sequence shown here is derived from an EMBL/GenBank/DDBJ whole genome shotgun (WGS) entry which is preliminary data.</text>
</comment>
<dbReference type="EMBL" id="MCGN01000003">
    <property type="protein sequence ID" value="ORY99138.1"/>
    <property type="molecule type" value="Genomic_DNA"/>
</dbReference>
<reference evidence="2 3" key="1">
    <citation type="submission" date="2016-07" db="EMBL/GenBank/DDBJ databases">
        <title>Pervasive Adenine N6-methylation of Active Genes in Fungi.</title>
        <authorList>
            <consortium name="DOE Joint Genome Institute"/>
            <person name="Mondo S.J."/>
            <person name="Dannebaum R.O."/>
            <person name="Kuo R.C."/>
            <person name="Labutti K."/>
            <person name="Haridas S."/>
            <person name="Kuo A."/>
            <person name="Salamov A."/>
            <person name="Ahrendt S.R."/>
            <person name="Lipzen A."/>
            <person name="Sullivan W."/>
            <person name="Andreopoulos W.B."/>
            <person name="Clum A."/>
            <person name="Lindquist E."/>
            <person name="Daum C."/>
            <person name="Ramamoorthy G.K."/>
            <person name="Gryganskyi A."/>
            <person name="Culley D."/>
            <person name="Magnuson J.K."/>
            <person name="James T.Y."/>
            <person name="O'Malley M.A."/>
            <person name="Stajich J.E."/>
            <person name="Spatafora J.W."/>
            <person name="Visel A."/>
            <person name="Grigoriev I.V."/>
        </authorList>
    </citation>
    <scope>NUCLEOTIDE SEQUENCE [LARGE SCALE GENOMIC DNA]</scope>
    <source>
        <strain evidence="2 3">NRRL 2496</strain>
    </source>
</reference>
<feature type="compositionally biased region" description="Polar residues" evidence="1">
    <location>
        <begin position="366"/>
        <end position="386"/>
    </location>
</feature>
<accession>A0A1X2HJB2</accession>
<dbReference type="Proteomes" id="UP000242180">
    <property type="component" value="Unassembled WGS sequence"/>
</dbReference>
<feature type="compositionally biased region" description="Basic and acidic residues" evidence="1">
    <location>
        <begin position="87"/>
        <end position="110"/>
    </location>
</feature>
<feature type="compositionally biased region" description="Basic and acidic residues" evidence="1">
    <location>
        <begin position="491"/>
        <end position="503"/>
    </location>
</feature>
<organism evidence="2 3">
    <name type="scientific">Syncephalastrum racemosum</name>
    <name type="common">Filamentous fungus</name>
    <dbReference type="NCBI Taxonomy" id="13706"/>
    <lineage>
        <taxon>Eukaryota</taxon>
        <taxon>Fungi</taxon>
        <taxon>Fungi incertae sedis</taxon>
        <taxon>Mucoromycota</taxon>
        <taxon>Mucoromycotina</taxon>
        <taxon>Mucoromycetes</taxon>
        <taxon>Mucorales</taxon>
        <taxon>Syncephalastraceae</taxon>
        <taxon>Syncephalastrum</taxon>
    </lineage>
</organism>
<keyword evidence="3" id="KW-1185">Reference proteome</keyword>
<dbReference type="AlphaFoldDB" id="A0A1X2HJB2"/>
<gene>
    <name evidence="2" type="ORF">BCR43DRAFT_219780</name>
</gene>
<dbReference type="InParanoid" id="A0A1X2HJB2"/>
<feature type="compositionally biased region" description="Low complexity" evidence="1">
    <location>
        <begin position="448"/>
        <end position="474"/>
    </location>
</feature>
<proteinExistence type="predicted"/>
<dbReference type="STRING" id="13706.A0A1X2HJB2"/>
<feature type="region of interest" description="Disordered" evidence="1">
    <location>
        <begin position="248"/>
        <end position="503"/>
    </location>
</feature>
<evidence type="ECO:0000313" key="2">
    <source>
        <dbReference type="EMBL" id="ORY99138.1"/>
    </source>
</evidence>
<feature type="compositionally biased region" description="Low complexity" evidence="1">
    <location>
        <begin position="1"/>
        <end position="19"/>
    </location>
</feature>
<evidence type="ECO:0000313" key="3">
    <source>
        <dbReference type="Proteomes" id="UP000242180"/>
    </source>
</evidence>